<feature type="compositionally biased region" description="Basic and acidic residues" evidence="1">
    <location>
        <begin position="126"/>
        <end position="141"/>
    </location>
</feature>
<keyword evidence="3" id="KW-1185">Reference proteome</keyword>
<evidence type="ECO:0000256" key="1">
    <source>
        <dbReference type="SAM" id="MobiDB-lite"/>
    </source>
</evidence>
<feature type="region of interest" description="Disordered" evidence="1">
    <location>
        <begin position="111"/>
        <end position="141"/>
    </location>
</feature>
<feature type="compositionally biased region" description="Basic and acidic residues" evidence="1">
    <location>
        <begin position="75"/>
        <end position="84"/>
    </location>
</feature>
<evidence type="ECO:0000313" key="2">
    <source>
        <dbReference type="EMBL" id="GAA3508102.1"/>
    </source>
</evidence>
<feature type="region of interest" description="Disordered" evidence="1">
    <location>
        <begin position="75"/>
        <end position="99"/>
    </location>
</feature>
<protein>
    <submittedName>
        <fullName evidence="2">Uncharacterized protein</fullName>
    </submittedName>
</protein>
<comment type="caution">
    <text evidence="2">The sequence shown here is derived from an EMBL/GenBank/DDBJ whole genome shotgun (WGS) entry which is preliminary data.</text>
</comment>
<accession>A0ABP6UKZ1</accession>
<feature type="compositionally biased region" description="Gly residues" evidence="1">
    <location>
        <begin position="90"/>
        <end position="99"/>
    </location>
</feature>
<organism evidence="2 3">
    <name type="scientific">Actinomadura keratinilytica</name>
    <dbReference type="NCBI Taxonomy" id="547461"/>
    <lineage>
        <taxon>Bacteria</taxon>
        <taxon>Bacillati</taxon>
        <taxon>Actinomycetota</taxon>
        <taxon>Actinomycetes</taxon>
        <taxon>Streptosporangiales</taxon>
        <taxon>Thermomonosporaceae</taxon>
        <taxon>Actinomadura</taxon>
    </lineage>
</organism>
<gene>
    <name evidence="2" type="ORF">GCM10022416_61770</name>
</gene>
<reference evidence="3" key="1">
    <citation type="journal article" date="2019" name="Int. J. Syst. Evol. Microbiol.">
        <title>The Global Catalogue of Microorganisms (GCM) 10K type strain sequencing project: providing services to taxonomists for standard genome sequencing and annotation.</title>
        <authorList>
            <consortium name="The Broad Institute Genomics Platform"/>
            <consortium name="The Broad Institute Genome Sequencing Center for Infectious Disease"/>
            <person name="Wu L."/>
            <person name="Ma J."/>
        </authorList>
    </citation>
    <scope>NUCLEOTIDE SEQUENCE [LARGE SCALE GENOMIC DNA]</scope>
    <source>
        <strain evidence="3">JCM 17316</strain>
    </source>
</reference>
<dbReference type="Gene3D" id="2.60.120.620">
    <property type="entry name" value="q2cbj1_9rhob like domain"/>
    <property type="match status" value="1"/>
</dbReference>
<dbReference type="EMBL" id="BAABDO010000187">
    <property type="protein sequence ID" value="GAA3508102.1"/>
    <property type="molecule type" value="Genomic_DNA"/>
</dbReference>
<dbReference type="SUPFAM" id="SSF51197">
    <property type="entry name" value="Clavaminate synthase-like"/>
    <property type="match status" value="1"/>
</dbReference>
<dbReference type="Proteomes" id="UP001500266">
    <property type="component" value="Unassembled WGS sequence"/>
</dbReference>
<name>A0ABP6UKZ1_9ACTN</name>
<proteinExistence type="predicted"/>
<sequence length="141" mass="14728">MAAGVGDVVCSPHHHQEWAQRAVFNPHVLNVVCSLLGPRVAVAEPTLLLVKRPGRFAVPPHQDGLNGGVEVAEGDHRSAADQPERLGFGQPDGGIGGGQVHVHDVQLLTLRRAAPSGAGRATTAEPCRDVPARPTDRDAPG</sequence>
<evidence type="ECO:0000313" key="3">
    <source>
        <dbReference type="Proteomes" id="UP001500266"/>
    </source>
</evidence>